<keyword evidence="2" id="KW-1185">Reference proteome</keyword>
<protein>
    <recommendedName>
        <fullName evidence="3">Reverse transcriptase</fullName>
    </recommendedName>
</protein>
<sequence length="175" mass="20258">MGTSEGTYTGLRENKRPLHATIMVQPKTRRWTMRNKYPVTRRLVIVRVKRTAAYWVVDECESVPVNADIRGAMDHRGVLVENRNFVVQVIGIDSRIVNIKYGIPTGSVFGPIVYTTHVNSYVNLVRNCRIYMYVDNACFVYSSRDNDQLQMKMHQDFNNLIKWCHGNGIPNHKLK</sequence>
<evidence type="ECO:0000313" key="1">
    <source>
        <dbReference type="EMBL" id="CAH2096597.1"/>
    </source>
</evidence>
<reference evidence="1" key="1">
    <citation type="submission" date="2022-03" db="EMBL/GenBank/DDBJ databases">
        <authorList>
            <person name="Tunstrom K."/>
        </authorList>
    </citation>
    <scope>NUCLEOTIDE SEQUENCE</scope>
</reference>
<evidence type="ECO:0008006" key="3">
    <source>
        <dbReference type="Google" id="ProtNLM"/>
    </source>
</evidence>
<evidence type="ECO:0000313" key="2">
    <source>
        <dbReference type="Proteomes" id="UP001153954"/>
    </source>
</evidence>
<accession>A0AAU9UCD5</accession>
<comment type="caution">
    <text evidence="1">The sequence shown here is derived from an EMBL/GenBank/DDBJ whole genome shotgun (WGS) entry which is preliminary data.</text>
</comment>
<name>A0AAU9UCD5_EUPED</name>
<dbReference type="Proteomes" id="UP001153954">
    <property type="component" value="Unassembled WGS sequence"/>
</dbReference>
<dbReference type="EMBL" id="CAKOGL010000016">
    <property type="protein sequence ID" value="CAH2096597.1"/>
    <property type="molecule type" value="Genomic_DNA"/>
</dbReference>
<gene>
    <name evidence="1" type="ORF">EEDITHA_LOCUS11916</name>
</gene>
<proteinExistence type="predicted"/>
<dbReference type="AlphaFoldDB" id="A0AAU9UCD5"/>
<organism evidence="1 2">
    <name type="scientific">Euphydryas editha</name>
    <name type="common">Edith's checkerspot</name>
    <dbReference type="NCBI Taxonomy" id="104508"/>
    <lineage>
        <taxon>Eukaryota</taxon>
        <taxon>Metazoa</taxon>
        <taxon>Ecdysozoa</taxon>
        <taxon>Arthropoda</taxon>
        <taxon>Hexapoda</taxon>
        <taxon>Insecta</taxon>
        <taxon>Pterygota</taxon>
        <taxon>Neoptera</taxon>
        <taxon>Endopterygota</taxon>
        <taxon>Lepidoptera</taxon>
        <taxon>Glossata</taxon>
        <taxon>Ditrysia</taxon>
        <taxon>Papilionoidea</taxon>
        <taxon>Nymphalidae</taxon>
        <taxon>Nymphalinae</taxon>
        <taxon>Euphydryas</taxon>
    </lineage>
</organism>